<gene>
    <name evidence="1" type="ORF">S12H4_26606</name>
</gene>
<sequence>ENIFTHERELEKVLIVVVTSNRGVWRFKTG</sequence>
<dbReference type="EMBL" id="BARW01015117">
    <property type="protein sequence ID" value="GAI90967.1"/>
    <property type="molecule type" value="Genomic_DNA"/>
</dbReference>
<evidence type="ECO:0000313" key="1">
    <source>
        <dbReference type="EMBL" id="GAI90967.1"/>
    </source>
</evidence>
<name>X1SDA8_9ZZZZ</name>
<accession>X1SDA8</accession>
<reference evidence="1" key="1">
    <citation type="journal article" date="2014" name="Front. Microbiol.">
        <title>High frequency of phylogenetically diverse reductive dehalogenase-homologous genes in deep subseafloor sedimentary metagenomes.</title>
        <authorList>
            <person name="Kawai M."/>
            <person name="Futagami T."/>
            <person name="Toyoda A."/>
            <person name="Takaki Y."/>
            <person name="Nishi S."/>
            <person name="Hori S."/>
            <person name="Arai W."/>
            <person name="Tsubouchi T."/>
            <person name="Morono Y."/>
            <person name="Uchiyama I."/>
            <person name="Ito T."/>
            <person name="Fujiyama A."/>
            <person name="Inagaki F."/>
            <person name="Takami H."/>
        </authorList>
    </citation>
    <scope>NUCLEOTIDE SEQUENCE</scope>
    <source>
        <strain evidence="1">Expedition CK06-06</strain>
    </source>
</reference>
<organism evidence="1">
    <name type="scientific">marine sediment metagenome</name>
    <dbReference type="NCBI Taxonomy" id="412755"/>
    <lineage>
        <taxon>unclassified sequences</taxon>
        <taxon>metagenomes</taxon>
        <taxon>ecological metagenomes</taxon>
    </lineage>
</organism>
<dbReference type="AlphaFoldDB" id="X1SDA8"/>
<evidence type="ECO:0008006" key="2">
    <source>
        <dbReference type="Google" id="ProtNLM"/>
    </source>
</evidence>
<protein>
    <recommendedName>
        <fullName evidence="2">NERD domain-containing protein</fullName>
    </recommendedName>
</protein>
<feature type="non-terminal residue" evidence="1">
    <location>
        <position position="1"/>
    </location>
</feature>
<proteinExistence type="predicted"/>
<comment type="caution">
    <text evidence="1">The sequence shown here is derived from an EMBL/GenBank/DDBJ whole genome shotgun (WGS) entry which is preliminary data.</text>
</comment>